<reference evidence="4 5" key="1">
    <citation type="submission" date="2018-11" db="EMBL/GenBank/DDBJ databases">
        <title>Neisseria weixii sp. nov. isolated from the rectal contents of plateau pika (Ochotona cruzoniae).</title>
        <authorList>
            <person name="Zhang G."/>
        </authorList>
    </citation>
    <scope>NUCLEOTIDE SEQUENCE [LARGE SCALE GENOMIC DNA]</scope>
    <source>
        <strain evidence="4 5">10009</strain>
    </source>
</reference>
<accession>A0A3N4N1F6</accession>
<organism evidence="4 5">
    <name type="scientific">Neisseria weixii</name>
    <dbReference type="NCBI Taxonomy" id="1853276"/>
    <lineage>
        <taxon>Bacteria</taxon>
        <taxon>Pseudomonadati</taxon>
        <taxon>Pseudomonadota</taxon>
        <taxon>Betaproteobacteria</taxon>
        <taxon>Neisseriales</taxon>
        <taxon>Neisseriaceae</taxon>
        <taxon>Neisseria</taxon>
    </lineage>
</organism>
<proteinExistence type="predicted"/>
<keyword evidence="5" id="KW-1185">Reference proteome</keyword>
<feature type="domain" description="Glycine zipper" evidence="3">
    <location>
        <begin position="37"/>
        <end position="76"/>
    </location>
</feature>
<dbReference type="Proteomes" id="UP000272412">
    <property type="component" value="Unassembled WGS sequence"/>
</dbReference>
<evidence type="ECO:0000256" key="1">
    <source>
        <dbReference type="SAM" id="MobiDB-lite"/>
    </source>
</evidence>
<evidence type="ECO:0000259" key="3">
    <source>
        <dbReference type="Pfam" id="PF13488"/>
    </source>
</evidence>
<feature type="compositionally biased region" description="Basic and acidic residues" evidence="1">
    <location>
        <begin position="82"/>
        <end position="94"/>
    </location>
</feature>
<feature type="region of interest" description="Disordered" evidence="1">
    <location>
        <begin position="82"/>
        <end position="113"/>
    </location>
</feature>
<evidence type="ECO:0000313" key="5">
    <source>
        <dbReference type="Proteomes" id="UP000272412"/>
    </source>
</evidence>
<protein>
    <submittedName>
        <fullName evidence="4">Flagellar motor protein MotB</fullName>
    </submittedName>
</protein>
<comment type="caution">
    <text evidence="4">The sequence shown here is derived from an EMBL/GenBank/DDBJ whole genome shotgun (WGS) entry which is preliminary data.</text>
</comment>
<keyword evidence="2" id="KW-0732">Signal</keyword>
<evidence type="ECO:0000313" key="4">
    <source>
        <dbReference type="EMBL" id="RPD87536.1"/>
    </source>
</evidence>
<keyword evidence="4" id="KW-0969">Cilium</keyword>
<dbReference type="KEGG" id="nwx:CGZ65_01605"/>
<keyword evidence="4" id="KW-0282">Flagellum</keyword>
<dbReference type="RefSeq" id="WP_096294569.1">
    <property type="nucleotide sequence ID" value="NZ_CP023429.1"/>
</dbReference>
<keyword evidence="4" id="KW-0966">Cell projection</keyword>
<dbReference type="OrthoDB" id="8607355at2"/>
<dbReference type="InterPro" id="IPR039567">
    <property type="entry name" value="Gly-zipper"/>
</dbReference>
<sequence length="113" mass="12262">MTSYKKYCAVALMSAALVLPSTAVHARGTSNQTKATIVGAAAGAVLTGALGGDGQSMLLGAAAGGLAGNAYAYHNKKMEQKESRGYRHYKVSDKKYKKHKKYAKYRRHHRDWD</sequence>
<feature type="compositionally biased region" description="Basic residues" evidence="1">
    <location>
        <begin position="95"/>
        <end position="113"/>
    </location>
</feature>
<dbReference type="Pfam" id="PF13488">
    <property type="entry name" value="Gly-zipper_Omp"/>
    <property type="match status" value="1"/>
</dbReference>
<gene>
    <name evidence="4" type="ORF">EGK74_05475</name>
</gene>
<name>A0A3N4N1F6_9NEIS</name>
<dbReference type="AlphaFoldDB" id="A0A3N4N1F6"/>
<feature type="signal peptide" evidence="2">
    <location>
        <begin position="1"/>
        <end position="26"/>
    </location>
</feature>
<feature type="chain" id="PRO_5018047736" evidence="2">
    <location>
        <begin position="27"/>
        <end position="113"/>
    </location>
</feature>
<evidence type="ECO:0000256" key="2">
    <source>
        <dbReference type="SAM" id="SignalP"/>
    </source>
</evidence>
<dbReference type="EMBL" id="RPFL01000012">
    <property type="protein sequence ID" value="RPD87536.1"/>
    <property type="molecule type" value="Genomic_DNA"/>
</dbReference>